<evidence type="ECO:0000313" key="5">
    <source>
        <dbReference type="Proteomes" id="UP000401717"/>
    </source>
</evidence>
<keyword evidence="1" id="KW-0175">Coiled coil</keyword>
<reference evidence="3" key="3">
    <citation type="submission" date="2021-08" db="EMBL/GenBank/DDBJ databases">
        <authorList>
            <person name="Tani A."/>
            <person name="Ola A."/>
            <person name="Ogura Y."/>
            <person name="Katsura K."/>
            <person name="Hayashi T."/>
        </authorList>
    </citation>
    <scope>NUCLEOTIDE SEQUENCE</scope>
    <source>
        <strain evidence="3">DSM 22415</strain>
    </source>
</reference>
<feature type="region of interest" description="Disordered" evidence="2">
    <location>
        <begin position="1"/>
        <end position="31"/>
    </location>
</feature>
<dbReference type="RefSeq" id="WP_144766543.1">
    <property type="nucleotide sequence ID" value="NZ_BPQI01000138.1"/>
</dbReference>
<evidence type="ECO:0000313" key="4">
    <source>
        <dbReference type="EMBL" id="VUF14168.1"/>
    </source>
</evidence>
<gene>
    <name evidence="3" type="ORF">IFDJLNFL_4180</name>
    <name evidence="4" type="ORF">MTDSW087_03884</name>
</gene>
<dbReference type="EMBL" id="BPQI01000138">
    <property type="protein sequence ID" value="GJD58263.1"/>
    <property type="molecule type" value="Genomic_DNA"/>
</dbReference>
<protein>
    <submittedName>
        <fullName evidence="4">Uncharacterized protein</fullName>
    </submittedName>
</protein>
<accession>A0A564G2I6</accession>
<reference evidence="3" key="2">
    <citation type="journal article" date="2021" name="Front. Microbiol.">
        <title>Comprehensive Comparative Genomics and Phenotyping of Methylobacterium Species.</title>
        <authorList>
            <person name="Alessa O."/>
            <person name="Ogura Y."/>
            <person name="Fujitani Y."/>
            <person name="Takami H."/>
            <person name="Hayashi T."/>
            <person name="Sahin N."/>
            <person name="Tani A."/>
        </authorList>
    </citation>
    <scope>NUCLEOTIDE SEQUENCE</scope>
    <source>
        <strain evidence="3">DSM 22415</strain>
    </source>
</reference>
<dbReference type="Proteomes" id="UP000401717">
    <property type="component" value="Unassembled WGS sequence"/>
</dbReference>
<sequence length="114" mass="12429">MTRPAIKPRLATENGRRVGKTTKAQRLAAHPGAENARLMRSLAQIRAEIEEAQRLSDEALKVLEAVFFAAGGSKPDPLIVRALAREALIECGYAMSFRGIHRTVEMAEEGTLCA</sequence>
<dbReference type="Proteomes" id="UP001055303">
    <property type="component" value="Unassembled WGS sequence"/>
</dbReference>
<organism evidence="4 5">
    <name type="scientific">Methylobacterium dankookense</name>
    <dbReference type="NCBI Taxonomy" id="560405"/>
    <lineage>
        <taxon>Bacteria</taxon>
        <taxon>Pseudomonadati</taxon>
        <taxon>Pseudomonadota</taxon>
        <taxon>Alphaproteobacteria</taxon>
        <taxon>Hyphomicrobiales</taxon>
        <taxon>Methylobacteriaceae</taxon>
        <taxon>Methylobacterium</taxon>
    </lineage>
</organism>
<evidence type="ECO:0000256" key="2">
    <source>
        <dbReference type="SAM" id="MobiDB-lite"/>
    </source>
</evidence>
<keyword evidence="6" id="KW-1185">Reference proteome</keyword>
<dbReference type="AlphaFoldDB" id="A0A564G2I6"/>
<evidence type="ECO:0000256" key="1">
    <source>
        <dbReference type="SAM" id="Coils"/>
    </source>
</evidence>
<proteinExistence type="predicted"/>
<name>A0A564G2I6_9HYPH</name>
<evidence type="ECO:0000313" key="3">
    <source>
        <dbReference type="EMBL" id="GJD58263.1"/>
    </source>
</evidence>
<feature type="coiled-coil region" evidence="1">
    <location>
        <begin position="35"/>
        <end position="62"/>
    </location>
</feature>
<dbReference type="EMBL" id="CABFVH010000029">
    <property type="protein sequence ID" value="VUF14168.1"/>
    <property type="molecule type" value="Genomic_DNA"/>
</dbReference>
<evidence type="ECO:0000313" key="6">
    <source>
        <dbReference type="Proteomes" id="UP001055303"/>
    </source>
</evidence>
<reference evidence="4 5" key="1">
    <citation type="submission" date="2019-06" db="EMBL/GenBank/DDBJ databases">
        <authorList>
            <person name="Rodrigo-Torres L."/>
            <person name="Arahal R. D."/>
            <person name="Lucena T."/>
        </authorList>
    </citation>
    <scope>NUCLEOTIDE SEQUENCE [LARGE SCALE GENOMIC DNA]</scope>
    <source>
        <strain evidence="4 5">SW08-7</strain>
    </source>
</reference>